<dbReference type="PANTHER" id="PTHR22880">
    <property type="entry name" value="FALZ-RELATED BROMODOMAIN-CONTAINING PROTEINS"/>
    <property type="match status" value="1"/>
</dbReference>
<dbReference type="EMBL" id="CM000640">
    <property type="protein sequence ID" value="EED94333.1"/>
    <property type="molecule type" value="Genomic_DNA"/>
</dbReference>
<reference evidence="6 7" key="1">
    <citation type="journal article" date="2004" name="Science">
        <title>The genome of the diatom Thalassiosira pseudonana: ecology, evolution, and metabolism.</title>
        <authorList>
            <person name="Armbrust E.V."/>
            <person name="Berges J.A."/>
            <person name="Bowler C."/>
            <person name="Green B.R."/>
            <person name="Martinez D."/>
            <person name="Putnam N.H."/>
            <person name="Zhou S."/>
            <person name="Allen A.E."/>
            <person name="Apt K.E."/>
            <person name="Bechner M."/>
            <person name="Brzezinski M.A."/>
            <person name="Chaal B.K."/>
            <person name="Chiovitti A."/>
            <person name="Davis A.K."/>
            <person name="Demarest M.S."/>
            <person name="Detter J.C."/>
            <person name="Glavina T."/>
            <person name="Goodstein D."/>
            <person name="Hadi M.Z."/>
            <person name="Hellsten U."/>
            <person name="Hildebrand M."/>
            <person name="Jenkins B.D."/>
            <person name="Jurka J."/>
            <person name="Kapitonov V.V."/>
            <person name="Kroger N."/>
            <person name="Lau W.W."/>
            <person name="Lane T.W."/>
            <person name="Larimer F.W."/>
            <person name="Lippmeier J.C."/>
            <person name="Lucas S."/>
            <person name="Medina M."/>
            <person name="Montsant A."/>
            <person name="Obornik M."/>
            <person name="Parker M.S."/>
            <person name="Palenik B."/>
            <person name="Pazour G.J."/>
            <person name="Richardson P.M."/>
            <person name="Rynearson T.A."/>
            <person name="Saito M.A."/>
            <person name="Schwartz D.C."/>
            <person name="Thamatrakoln K."/>
            <person name="Valentin K."/>
            <person name="Vardi A."/>
            <person name="Wilkerson F.P."/>
            <person name="Rokhsar D.S."/>
        </authorList>
    </citation>
    <scope>NUCLEOTIDE SEQUENCE [LARGE SCALE GENOMIC DNA]</scope>
    <source>
        <strain evidence="6 7">CCMP1335</strain>
    </source>
</reference>
<evidence type="ECO:0000259" key="5">
    <source>
        <dbReference type="PROSITE" id="PS51525"/>
    </source>
</evidence>
<keyword evidence="1 2" id="KW-0103">Bromodomain</keyword>
<dbReference type="InterPro" id="IPR027353">
    <property type="entry name" value="NET_dom"/>
</dbReference>
<sequence>MSESDASIGATPQEVAESLRRMKKIVDNLLARADSVPFREPVDWKGMELYDYPKVVKRMMDLGTVKKKLTGGKYADASECADDVRQVWKNCMLYNADGSDFYALAELFSRRFEERFQKIMDEFGEDVICGNIGAPRYHPPPASASAAPAGKKSRSNSMSNSSGRATPVAQSSERSSLARKMAAASSSTSAASGIVPLDARTRFAARLQRLSGMELGHVLQVIDIQCPEALEDPTPESLRSDAPPVTKQHSYSWDKFDGGCQIEIDVDAIPPVTFYELDKYVKEKVQGRGKGAWGDDIAEDADMDIKGKRQRKMKSF</sequence>
<dbReference type="AlphaFoldDB" id="B8BY87"/>
<evidence type="ECO:0000256" key="2">
    <source>
        <dbReference type="PROSITE-ProRule" id="PRU00035"/>
    </source>
</evidence>
<reference evidence="6 7" key="2">
    <citation type="journal article" date="2008" name="Nature">
        <title>The Phaeodactylum genome reveals the evolutionary history of diatom genomes.</title>
        <authorList>
            <person name="Bowler C."/>
            <person name="Allen A.E."/>
            <person name="Badger J.H."/>
            <person name="Grimwood J."/>
            <person name="Jabbari K."/>
            <person name="Kuo A."/>
            <person name="Maheswari U."/>
            <person name="Martens C."/>
            <person name="Maumus F."/>
            <person name="Otillar R.P."/>
            <person name="Rayko E."/>
            <person name="Salamov A."/>
            <person name="Vandepoele K."/>
            <person name="Beszteri B."/>
            <person name="Gruber A."/>
            <person name="Heijde M."/>
            <person name="Katinka M."/>
            <person name="Mock T."/>
            <person name="Valentin K."/>
            <person name="Verret F."/>
            <person name="Berges J.A."/>
            <person name="Brownlee C."/>
            <person name="Cadoret J.P."/>
            <person name="Chiovitti A."/>
            <person name="Choi C.J."/>
            <person name="Coesel S."/>
            <person name="De Martino A."/>
            <person name="Detter J.C."/>
            <person name="Durkin C."/>
            <person name="Falciatore A."/>
            <person name="Fournet J."/>
            <person name="Haruta M."/>
            <person name="Huysman M.J."/>
            <person name="Jenkins B.D."/>
            <person name="Jiroutova K."/>
            <person name="Jorgensen R.E."/>
            <person name="Joubert Y."/>
            <person name="Kaplan A."/>
            <person name="Kroger N."/>
            <person name="Kroth P.G."/>
            <person name="La Roche J."/>
            <person name="Lindquist E."/>
            <person name="Lommer M."/>
            <person name="Martin-Jezequel V."/>
            <person name="Lopez P.J."/>
            <person name="Lucas S."/>
            <person name="Mangogna M."/>
            <person name="McGinnis K."/>
            <person name="Medlin L.K."/>
            <person name="Montsant A."/>
            <person name="Oudot-Le Secq M.P."/>
            <person name="Napoli C."/>
            <person name="Obornik M."/>
            <person name="Parker M.S."/>
            <person name="Petit J.L."/>
            <person name="Porcel B.M."/>
            <person name="Poulsen N."/>
            <person name="Robison M."/>
            <person name="Rychlewski L."/>
            <person name="Rynearson T.A."/>
            <person name="Schmutz J."/>
            <person name="Shapiro H."/>
            <person name="Siaut M."/>
            <person name="Stanley M."/>
            <person name="Sussman M.R."/>
            <person name="Taylor A.R."/>
            <person name="Vardi A."/>
            <person name="von Dassow P."/>
            <person name="Vyverman W."/>
            <person name="Willis A."/>
            <person name="Wyrwicz L.S."/>
            <person name="Rokhsar D.S."/>
            <person name="Weissenbach J."/>
            <person name="Armbrust E.V."/>
            <person name="Green B.R."/>
            <person name="Van de Peer Y."/>
            <person name="Grigoriev I.V."/>
        </authorList>
    </citation>
    <scope>NUCLEOTIDE SEQUENCE [LARGE SCALE GENOMIC DNA]</scope>
    <source>
        <strain evidence="6 7">CCMP1335</strain>
    </source>
</reference>
<dbReference type="SMART" id="SM00297">
    <property type="entry name" value="BROMO"/>
    <property type="match status" value="1"/>
</dbReference>
<dbReference type="Gene3D" id="1.20.920.10">
    <property type="entry name" value="Bromodomain-like"/>
    <property type="match status" value="1"/>
</dbReference>
<dbReference type="OMA" id="YADASEC"/>
<dbReference type="Proteomes" id="UP000001449">
    <property type="component" value="Chromosome 3"/>
</dbReference>
<keyword evidence="7" id="KW-1185">Reference proteome</keyword>
<dbReference type="SUPFAM" id="SSF47370">
    <property type="entry name" value="Bromodomain"/>
    <property type="match status" value="1"/>
</dbReference>
<dbReference type="InterPro" id="IPR050935">
    <property type="entry name" value="Bromo_chromatin_reader"/>
</dbReference>
<dbReference type="Gene3D" id="1.20.1270.220">
    <property type="match status" value="1"/>
</dbReference>
<evidence type="ECO:0000256" key="3">
    <source>
        <dbReference type="SAM" id="MobiDB-lite"/>
    </source>
</evidence>
<dbReference type="PANTHER" id="PTHR22880:SF225">
    <property type="entry name" value="BROMODOMAIN-CONTAINING PROTEIN BET-1-RELATED"/>
    <property type="match status" value="1"/>
</dbReference>
<organism evidence="6 7">
    <name type="scientific">Thalassiosira pseudonana</name>
    <name type="common">Marine diatom</name>
    <name type="synonym">Cyclotella nana</name>
    <dbReference type="NCBI Taxonomy" id="35128"/>
    <lineage>
        <taxon>Eukaryota</taxon>
        <taxon>Sar</taxon>
        <taxon>Stramenopiles</taxon>
        <taxon>Ochrophyta</taxon>
        <taxon>Bacillariophyta</taxon>
        <taxon>Coscinodiscophyceae</taxon>
        <taxon>Thalassiosirophycidae</taxon>
        <taxon>Thalassiosirales</taxon>
        <taxon>Thalassiosiraceae</taxon>
        <taxon>Thalassiosira</taxon>
    </lineage>
</organism>
<name>B8BY87_THAPS</name>
<dbReference type="PaxDb" id="35128-Thaps3600"/>
<dbReference type="InParanoid" id="B8BY87"/>
<feature type="domain" description="Bromo" evidence="4">
    <location>
        <begin position="30"/>
        <end position="102"/>
    </location>
</feature>
<dbReference type="InterPro" id="IPR001487">
    <property type="entry name" value="Bromodomain"/>
</dbReference>
<evidence type="ECO:0008006" key="8">
    <source>
        <dbReference type="Google" id="ProtNLM"/>
    </source>
</evidence>
<dbReference type="GO" id="GO:0006338">
    <property type="term" value="P:chromatin remodeling"/>
    <property type="evidence" value="ECO:0000318"/>
    <property type="project" value="GO_Central"/>
</dbReference>
<feature type="domain" description="NET" evidence="5">
    <location>
        <begin position="185"/>
        <end position="292"/>
    </location>
</feature>
<dbReference type="GO" id="GO:0006355">
    <property type="term" value="P:regulation of DNA-templated transcription"/>
    <property type="evidence" value="ECO:0000318"/>
    <property type="project" value="GO_Central"/>
</dbReference>
<feature type="compositionally biased region" description="Low complexity" evidence="3">
    <location>
        <begin position="143"/>
        <end position="164"/>
    </location>
</feature>
<dbReference type="GO" id="GO:0005634">
    <property type="term" value="C:nucleus"/>
    <property type="evidence" value="ECO:0000318"/>
    <property type="project" value="GO_Central"/>
</dbReference>
<evidence type="ECO:0000256" key="1">
    <source>
        <dbReference type="ARBA" id="ARBA00023117"/>
    </source>
</evidence>
<dbReference type="Pfam" id="PF00439">
    <property type="entry name" value="Bromodomain"/>
    <property type="match status" value="1"/>
</dbReference>
<dbReference type="PRINTS" id="PR00503">
    <property type="entry name" value="BROMODOMAIN"/>
</dbReference>
<proteinExistence type="predicted"/>
<dbReference type="InterPro" id="IPR038336">
    <property type="entry name" value="NET_sf"/>
</dbReference>
<dbReference type="PROSITE" id="PS51525">
    <property type="entry name" value="NET"/>
    <property type="match status" value="1"/>
</dbReference>
<dbReference type="InterPro" id="IPR036427">
    <property type="entry name" value="Bromodomain-like_sf"/>
</dbReference>
<dbReference type="PROSITE" id="PS50014">
    <property type="entry name" value="BROMODOMAIN_2"/>
    <property type="match status" value="1"/>
</dbReference>
<evidence type="ECO:0000313" key="7">
    <source>
        <dbReference type="Proteomes" id="UP000001449"/>
    </source>
</evidence>
<dbReference type="eggNOG" id="KOG1474">
    <property type="taxonomic scope" value="Eukaryota"/>
</dbReference>
<dbReference type="RefSeq" id="XP_002288897.1">
    <property type="nucleotide sequence ID" value="XM_002288861.1"/>
</dbReference>
<accession>B8BY87</accession>
<dbReference type="KEGG" id="tps:THAPSDRAFT_3600"/>
<gene>
    <name evidence="6" type="ORF">THAPSDRAFT_3600</name>
</gene>
<dbReference type="GO" id="GO:0000785">
    <property type="term" value="C:chromatin"/>
    <property type="evidence" value="ECO:0000318"/>
    <property type="project" value="GO_Central"/>
</dbReference>
<feature type="region of interest" description="Disordered" evidence="3">
    <location>
        <begin position="139"/>
        <end position="184"/>
    </location>
</feature>
<evidence type="ECO:0000313" key="6">
    <source>
        <dbReference type="EMBL" id="EED94333.1"/>
    </source>
</evidence>
<evidence type="ECO:0000259" key="4">
    <source>
        <dbReference type="PROSITE" id="PS50014"/>
    </source>
</evidence>
<dbReference type="STRING" id="35128.B8BY87"/>
<dbReference type="GeneID" id="7441921"/>
<protein>
    <recommendedName>
        <fullName evidence="8">Bromo domain-containing protein</fullName>
    </recommendedName>
</protein>
<dbReference type="HOGENOM" id="CLU_072710_0_0_1"/>